<evidence type="ECO:0000256" key="1">
    <source>
        <dbReference type="ARBA" id="ARBA00006484"/>
    </source>
</evidence>
<evidence type="ECO:0000313" key="3">
    <source>
        <dbReference type="Proteomes" id="UP000005444"/>
    </source>
</evidence>
<dbReference type="PANTHER" id="PTHR42879:SF2">
    <property type="entry name" value="3-OXOACYL-[ACYL-CARRIER-PROTEIN] REDUCTASE FABG"/>
    <property type="match status" value="1"/>
</dbReference>
<dbReference type="CDD" id="cd05233">
    <property type="entry name" value="SDR_c"/>
    <property type="match status" value="1"/>
</dbReference>
<dbReference type="eggNOG" id="COG1028">
    <property type="taxonomic scope" value="Bacteria"/>
</dbReference>
<dbReference type="SUPFAM" id="SSF51735">
    <property type="entry name" value="NAD(P)-binding Rossmann-fold domains"/>
    <property type="match status" value="1"/>
</dbReference>
<dbReference type="HOGENOM" id="CLU_010194_1_3_9"/>
<dbReference type="STRING" id="701521.PECL_706"/>
<dbReference type="PANTHER" id="PTHR42879">
    <property type="entry name" value="3-OXOACYL-(ACYL-CARRIER-PROTEIN) REDUCTASE"/>
    <property type="match status" value="1"/>
</dbReference>
<dbReference type="Proteomes" id="UP000005444">
    <property type="component" value="Chromosome"/>
</dbReference>
<dbReference type="KEGG" id="pce:PECL_706"/>
<proteinExistence type="inferred from homology"/>
<dbReference type="InterPro" id="IPR050259">
    <property type="entry name" value="SDR"/>
</dbReference>
<gene>
    <name evidence="2" type="ordered locus">PECL_706</name>
</gene>
<dbReference type="Pfam" id="PF13561">
    <property type="entry name" value="adh_short_C2"/>
    <property type="match status" value="1"/>
</dbReference>
<reference evidence="2 3" key="1">
    <citation type="journal article" date="2012" name="J. Bacteriol.">
        <title>Complete Genome Sequence of the Beer Spoilage Organism Pediococcus claussenii ATCC BAA-344T.</title>
        <authorList>
            <person name="Pittet V."/>
            <person name="Abegunde T."/>
            <person name="Marfleet T."/>
            <person name="Haakensen M."/>
            <person name="Morrow K."/>
            <person name="Jayaprakash T."/>
            <person name="Schroeder K."/>
            <person name="Trost B."/>
            <person name="Byrns S."/>
            <person name="Bergsveinson J."/>
            <person name="Kusalik A."/>
            <person name="Ziola B."/>
        </authorList>
    </citation>
    <scope>NUCLEOTIDE SEQUENCE [LARGE SCALE GENOMIC DNA]</scope>
    <source>
        <strain evidence="2 3">ATCC BAA-344</strain>
    </source>
</reference>
<name>G8PCL2_PEDCP</name>
<evidence type="ECO:0000313" key="2">
    <source>
        <dbReference type="EMBL" id="AEV94997.1"/>
    </source>
</evidence>
<accession>G8PCL2</accession>
<dbReference type="AlphaFoldDB" id="G8PCL2"/>
<dbReference type="RefSeq" id="WP_014215194.1">
    <property type="nucleotide sequence ID" value="NC_016605.1"/>
</dbReference>
<dbReference type="NCBIfam" id="NF047420">
    <property type="entry name" value="EF_P_mod_YmfI"/>
    <property type="match status" value="1"/>
</dbReference>
<organism evidence="2 3">
    <name type="scientific">Pediococcus claussenii (strain ATCC BAA-344 / DSM 14800 / JCM 18046 / KCTC 3811 / LMG 21948 / P06)</name>
    <dbReference type="NCBI Taxonomy" id="701521"/>
    <lineage>
        <taxon>Bacteria</taxon>
        <taxon>Bacillati</taxon>
        <taxon>Bacillota</taxon>
        <taxon>Bacilli</taxon>
        <taxon>Lactobacillales</taxon>
        <taxon>Lactobacillaceae</taxon>
        <taxon>Pediococcus</taxon>
    </lineage>
</organism>
<keyword evidence="3" id="KW-1185">Reference proteome</keyword>
<dbReference type="EMBL" id="CP003137">
    <property type="protein sequence ID" value="AEV94997.1"/>
    <property type="molecule type" value="Genomic_DNA"/>
</dbReference>
<dbReference type="PATRIC" id="fig|701521.8.peg.674"/>
<dbReference type="InterPro" id="IPR002347">
    <property type="entry name" value="SDR_fam"/>
</dbReference>
<dbReference type="InterPro" id="IPR036291">
    <property type="entry name" value="NAD(P)-bd_dom_sf"/>
</dbReference>
<dbReference type="Gene3D" id="3.40.50.720">
    <property type="entry name" value="NAD(P)-binding Rossmann-like Domain"/>
    <property type="match status" value="1"/>
</dbReference>
<dbReference type="PRINTS" id="PR00081">
    <property type="entry name" value="GDHRDH"/>
</dbReference>
<comment type="similarity">
    <text evidence="1">Belongs to the short-chain dehydrogenases/reductases (SDR) family.</text>
</comment>
<sequence length="240" mass="26408">MQFALVCGASGDIGGAIANDLANQGWSLYLQYNQNTERINEMLVKLANNFPKQEFIPVKCDFTKQKSVKNLVAQIFSLDAIIFAQGTSKYKLFSEFNENEIESMWLEHVRTPIMLVQSLVSKFSSKTGRIVFVGSVYGAVGSAMEVPYSMLKGAQSAFVNAYAKEVASLNITVNCVAPGAVNTKMNKDFTVEEQVNVENEIPMGRFAKPAEISSVVLNLLDARSSYITGQTIYVDGGWLK</sequence>
<protein>
    <submittedName>
        <fullName evidence="2">Short chain dehydrogenase family protein</fullName>
    </submittedName>
</protein>